<reference evidence="1" key="1">
    <citation type="submission" date="2015-06" db="EMBL/GenBank/DDBJ databases">
        <authorList>
            <person name="Hoefler B.C."/>
            <person name="Straight P.D."/>
        </authorList>
    </citation>
    <scope>NUCLEOTIDE SEQUENCE</scope>
</reference>
<organism evidence="1">
    <name type="scientific">Bactrocera latifrons</name>
    <name type="common">Malaysian fruit fly</name>
    <name type="synonym">Chaetodacus latifrons</name>
    <dbReference type="NCBI Taxonomy" id="174628"/>
    <lineage>
        <taxon>Eukaryota</taxon>
        <taxon>Metazoa</taxon>
        <taxon>Ecdysozoa</taxon>
        <taxon>Arthropoda</taxon>
        <taxon>Hexapoda</taxon>
        <taxon>Insecta</taxon>
        <taxon>Pterygota</taxon>
        <taxon>Neoptera</taxon>
        <taxon>Endopterygota</taxon>
        <taxon>Diptera</taxon>
        <taxon>Brachycera</taxon>
        <taxon>Muscomorpha</taxon>
        <taxon>Tephritoidea</taxon>
        <taxon>Tephritidae</taxon>
        <taxon>Bactrocera</taxon>
        <taxon>Bactrocera</taxon>
    </lineage>
</organism>
<dbReference type="OrthoDB" id="8056520at2759"/>
<dbReference type="EMBL" id="GDHF01000081">
    <property type="protein sequence ID" value="JAI52233.1"/>
    <property type="molecule type" value="Transcribed_RNA"/>
</dbReference>
<dbReference type="AlphaFoldDB" id="A0A0K8WM64"/>
<proteinExistence type="predicted"/>
<protein>
    <submittedName>
        <fullName evidence="1">Uncharacterized protein</fullName>
    </submittedName>
</protein>
<sequence length="209" mass="24646">MTSETDIHVRIHYQKEEETLRQLLKLEELFREHLTLTKREMLLQKESVNRLWVLSQRYVILISTTGCCKHPEVYSGPTEDILLREYSDKLNLLRTSNCRISDSLRKLRQQCIIFNSLHSHLDLTMETPFMIGDTFHKPISYFVELVDDLFKYLHALSVKLKYLSHQLDPVDLLVLEELKAALEPSEDFDEYLLVGLSYCKCLRPKQVCQ</sequence>
<evidence type="ECO:0000313" key="1">
    <source>
        <dbReference type="EMBL" id="JAI52233.1"/>
    </source>
</evidence>
<accession>A0A0K8WM64</accession>
<name>A0A0K8WM64_BACLA</name>
<gene>
    <name evidence="1" type="ORF">c0_g1_i1</name>
</gene>